<sequence>MDAIDSVVDPLRGFAKDSVRLVKRCHKPDQKGGDSYCNRIRGYGVCWVLREVVWIIKRQSGRKLACNEEA</sequence>
<dbReference type="EMBL" id="VDCV01000012">
    <property type="protein sequence ID" value="KAB5532145.1"/>
    <property type="molecule type" value="Genomic_DNA"/>
</dbReference>
<dbReference type="Proteomes" id="UP000326939">
    <property type="component" value="Chromosome 12"/>
</dbReference>
<reference evidence="2" key="1">
    <citation type="journal article" date="2019" name="Gigascience">
        <title>De novo genome assembly of the endangered Acer yangbiense, a plant species with extremely small populations endemic to Yunnan Province, China.</title>
        <authorList>
            <person name="Yang J."/>
            <person name="Wariss H.M."/>
            <person name="Tao L."/>
            <person name="Zhang R."/>
            <person name="Yun Q."/>
            <person name="Hollingsworth P."/>
            <person name="Dao Z."/>
            <person name="Luo G."/>
            <person name="Guo H."/>
            <person name="Ma Y."/>
            <person name="Sun W."/>
        </authorList>
    </citation>
    <scope>NUCLEOTIDE SEQUENCE [LARGE SCALE GENOMIC DNA]</scope>
    <source>
        <strain evidence="2">cv. br00</strain>
    </source>
</reference>
<protein>
    <submittedName>
        <fullName evidence="1">Uncharacterized protein</fullName>
    </submittedName>
</protein>
<proteinExistence type="predicted"/>
<dbReference type="InterPro" id="IPR023391">
    <property type="entry name" value="Prot_translocase_SecE_dom_sf"/>
</dbReference>
<gene>
    <name evidence="1" type="ORF">DKX38_018815</name>
</gene>
<dbReference type="AlphaFoldDB" id="A0A5N5KP21"/>
<evidence type="ECO:0000313" key="2">
    <source>
        <dbReference type="Proteomes" id="UP000326939"/>
    </source>
</evidence>
<dbReference type="Gene3D" id="1.20.5.820">
    <property type="entry name" value="Preprotein translocase SecE subunit"/>
    <property type="match status" value="1"/>
</dbReference>
<organism evidence="1 2">
    <name type="scientific">Salix brachista</name>
    <dbReference type="NCBI Taxonomy" id="2182728"/>
    <lineage>
        <taxon>Eukaryota</taxon>
        <taxon>Viridiplantae</taxon>
        <taxon>Streptophyta</taxon>
        <taxon>Embryophyta</taxon>
        <taxon>Tracheophyta</taxon>
        <taxon>Spermatophyta</taxon>
        <taxon>Magnoliopsida</taxon>
        <taxon>eudicotyledons</taxon>
        <taxon>Gunneridae</taxon>
        <taxon>Pentapetalae</taxon>
        <taxon>rosids</taxon>
        <taxon>fabids</taxon>
        <taxon>Malpighiales</taxon>
        <taxon>Salicaceae</taxon>
        <taxon>Saliceae</taxon>
        <taxon>Salix</taxon>
    </lineage>
</organism>
<keyword evidence="2" id="KW-1185">Reference proteome</keyword>
<comment type="caution">
    <text evidence="1">The sequence shown here is derived from an EMBL/GenBank/DDBJ whole genome shotgun (WGS) entry which is preliminary data.</text>
</comment>
<name>A0A5N5KP21_9ROSI</name>
<accession>A0A5N5KP21</accession>
<dbReference type="PANTHER" id="PTHR12309">
    <property type="entry name" value="SEC61 GAMMA SUBUNIT"/>
    <property type="match status" value="1"/>
</dbReference>
<evidence type="ECO:0000313" key="1">
    <source>
        <dbReference type="EMBL" id="KAB5532145.1"/>
    </source>
</evidence>